<dbReference type="AlphaFoldDB" id="A0A918KN58"/>
<evidence type="ECO:0000313" key="3">
    <source>
        <dbReference type="Proteomes" id="UP000645555"/>
    </source>
</evidence>
<evidence type="ECO:0000313" key="2">
    <source>
        <dbReference type="EMBL" id="GGX69497.1"/>
    </source>
</evidence>
<evidence type="ECO:0000256" key="1">
    <source>
        <dbReference type="SAM" id="MobiDB-lite"/>
    </source>
</evidence>
<dbReference type="EMBL" id="BMWD01000014">
    <property type="protein sequence ID" value="GGX69497.1"/>
    <property type="molecule type" value="Genomic_DNA"/>
</dbReference>
<comment type="caution">
    <text evidence="2">The sequence shown here is derived from an EMBL/GenBank/DDBJ whole genome shotgun (WGS) entry which is preliminary data.</text>
</comment>
<name>A0A918KN58_9ACTN</name>
<gene>
    <name evidence="2" type="ORF">GCM10010515_41420</name>
</gene>
<feature type="compositionally biased region" description="Basic and acidic residues" evidence="1">
    <location>
        <begin position="74"/>
        <end position="90"/>
    </location>
</feature>
<proteinExistence type="predicted"/>
<feature type="region of interest" description="Disordered" evidence="1">
    <location>
        <begin position="28"/>
        <end position="58"/>
    </location>
</feature>
<feature type="region of interest" description="Disordered" evidence="1">
    <location>
        <begin position="74"/>
        <end position="112"/>
    </location>
</feature>
<reference evidence="2" key="2">
    <citation type="submission" date="2020-09" db="EMBL/GenBank/DDBJ databases">
        <authorList>
            <person name="Sun Q."/>
            <person name="Ohkuma M."/>
        </authorList>
    </citation>
    <scope>NUCLEOTIDE SEQUENCE</scope>
    <source>
        <strain evidence="2">JCM 4956</strain>
    </source>
</reference>
<keyword evidence="3" id="KW-1185">Reference proteome</keyword>
<dbReference type="Proteomes" id="UP000645555">
    <property type="component" value="Unassembled WGS sequence"/>
</dbReference>
<organism evidence="2 3">
    <name type="scientific">Streptomyces fructofermentans</name>
    <dbReference type="NCBI Taxonomy" id="152141"/>
    <lineage>
        <taxon>Bacteria</taxon>
        <taxon>Bacillati</taxon>
        <taxon>Actinomycetota</taxon>
        <taxon>Actinomycetes</taxon>
        <taxon>Kitasatosporales</taxon>
        <taxon>Streptomycetaceae</taxon>
        <taxon>Streptomyces</taxon>
    </lineage>
</organism>
<protein>
    <submittedName>
        <fullName evidence="2">Uncharacterized protein</fullName>
    </submittedName>
</protein>
<feature type="compositionally biased region" description="Basic and acidic residues" evidence="1">
    <location>
        <begin position="103"/>
        <end position="112"/>
    </location>
</feature>
<reference evidence="2" key="1">
    <citation type="journal article" date="2014" name="Int. J. Syst. Evol. Microbiol.">
        <title>Complete genome sequence of Corynebacterium casei LMG S-19264T (=DSM 44701T), isolated from a smear-ripened cheese.</title>
        <authorList>
            <consortium name="US DOE Joint Genome Institute (JGI-PGF)"/>
            <person name="Walter F."/>
            <person name="Albersmeier A."/>
            <person name="Kalinowski J."/>
            <person name="Ruckert C."/>
        </authorList>
    </citation>
    <scope>NUCLEOTIDE SEQUENCE</scope>
    <source>
        <strain evidence="2">JCM 4956</strain>
    </source>
</reference>
<sequence>MEAVRVPATVWRAVPGARPGACGYAAVRRSTTSDGPSGAARPHCRAPPSPAAPYRARSAPGALRRWAREIELRDLDGQPAADRNDDRMERAGAPAHCLAGSRARAEESAKSR</sequence>
<accession>A0A918KN58</accession>